<dbReference type="Pfam" id="PF01345">
    <property type="entry name" value="DUF11"/>
    <property type="match status" value="1"/>
</dbReference>
<protein>
    <recommendedName>
        <fullName evidence="9">DUF11 domain-containing protein</fullName>
    </recommendedName>
</protein>
<dbReference type="GO" id="GO:0030247">
    <property type="term" value="F:polysaccharide binding"/>
    <property type="evidence" value="ECO:0007669"/>
    <property type="project" value="InterPro"/>
</dbReference>
<dbReference type="InterPro" id="IPR012291">
    <property type="entry name" value="CBM2_carb-bd_dom_sf"/>
</dbReference>
<feature type="domain" description="DUF7927" evidence="6">
    <location>
        <begin position="810"/>
        <end position="922"/>
    </location>
</feature>
<accession>A0A2S9QN73</accession>
<dbReference type="InterPro" id="IPR054215">
    <property type="entry name" value="DUF6923"/>
</dbReference>
<dbReference type="Proteomes" id="UP000238650">
    <property type="component" value="Unassembled WGS sequence"/>
</dbReference>
<dbReference type="InterPro" id="IPR057687">
    <property type="entry name" value="DUF7927"/>
</dbReference>
<keyword evidence="1" id="KW-0378">Hydrolase</keyword>
<evidence type="ECO:0000259" key="5">
    <source>
        <dbReference type="Pfam" id="PF21959"/>
    </source>
</evidence>
<reference evidence="7 8" key="1">
    <citation type="journal article" date="2017" name="New Microbes New Infect">
        <title>Genome sequence of 'Leucobacter massiliensis' sp. nov. isolated from human pharynx after travel to the 2014 Hajj.</title>
        <authorList>
            <person name="Leangapichart T."/>
            <person name="Gautret P."/>
            <person name="Nguyen T.T."/>
            <person name="Armstrong N."/>
            <person name="Rolain J.M."/>
        </authorList>
    </citation>
    <scope>NUCLEOTIDE SEQUENCE [LARGE SCALE GENOMIC DNA]</scope>
    <source>
        <strain evidence="7 8">122RC15</strain>
    </source>
</reference>
<evidence type="ECO:0000256" key="2">
    <source>
        <dbReference type="ARBA" id="ARBA00023295"/>
    </source>
</evidence>
<keyword evidence="3" id="KW-0472">Membrane</keyword>
<keyword evidence="3" id="KW-1133">Transmembrane helix</keyword>
<proteinExistence type="predicted"/>
<name>A0A2S9QN73_9MICO</name>
<feature type="domain" description="DUF7927" evidence="6">
    <location>
        <begin position="1063"/>
        <end position="1197"/>
    </location>
</feature>
<feature type="domain" description="DUF11" evidence="4">
    <location>
        <begin position="302"/>
        <end position="415"/>
    </location>
</feature>
<keyword evidence="2" id="KW-0326">Glycosidase</keyword>
<dbReference type="Gene3D" id="2.60.40.740">
    <property type="match status" value="1"/>
</dbReference>
<feature type="transmembrane region" description="Helical" evidence="3">
    <location>
        <begin position="1348"/>
        <end position="1367"/>
    </location>
</feature>
<dbReference type="PANTHER" id="PTHR34819:SF3">
    <property type="entry name" value="CELL SURFACE PROTEIN"/>
    <property type="match status" value="1"/>
</dbReference>
<keyword evidence="8" id="KW-1185">Reference proteome</keyword>
<dbReference type="EMBL" id="MWZD01000017">
    <property type="protein sequence ID" value="PRI11037.1"/>
    <property type="molecule type" value="Genomic_DNA"/>
</dbReference>
<dbReference type="Pfam" id="PF25549">
    <property type="entry name" value="DUF7927"/>
    <property type="match status" value="7"/>
</dbReference>
<organism evidence="7 8">
    <name type="scientific">Leucobacter massiliensis</name>
    <dbReference type="NCBI Taxonomy" id="1686285"/>
    <lineage>
        <taxon>Bacteria</taxon>
        <taxon>Bacillati</taxon>
        <taxon>Actinomycetota</taxon>
        <taxon>Actinomycetes</taxon>
        <taxon>Micrococcales</taxon>
        <taxon>Microbacteriaceae</taxon>
        <taxon>Leucobacter</taxon>
    </lineage>
</organism>
<dbReference type="PANTHER" id="PTHR34819">
    <property type="entry name" value="LARGE CYSTEINE-RICH PERIPLASMIC PROTEIN OMCB"/>
    <property type="match status" value="1"/>
</dbReference>
<feature type="domain" description="DUF7927" evidence="6">
    <location>
        <begin position="422"/>
        <end position="533"/>
    </location>
</feature>
<feature type="domain" description="DUF7927" evidence="6">
    <location>
        <begin position="554"/>
        <end position="676"/>
    </location>
</feature>
<dbReference type="Gene3D" id="2.60.40.10">
    <property type="entry name" value="Immunoglobulins"/>
    <property type="match status" value="2"/>
</dbReference>
<feature type="domain" description="DUF7927" evidence="6">
    <location>
        <begin position="934"/>
        <end position="1061"/>
    </location>
</feature>
<feature type="domain" description="DUF7927" evidence="6">
    <location>
        <begin position="684"/>
        <end position="805"/>
    </location>
</feature>
<comment type="caution">
    <text evidence="7">The sequence shown here is derived from an EMBL/GenBank/DDBJ whole genome shotgun (WGS) entry which is preliminary data.</text>
</comment>
<evidence type="ECO:0000259" key="4">
    <source>
        <dbReference type="Pfam" id="PF01345"/>
    </source>
</evidence>
<sequence>MHHPPPSGSLPRRRSATSLKRLLAGTLAVAVVGAGMSLASFTLAPSDPAHAAPGDAFSPAAPTVFIAQETPTQLQRAETTGTGKFAFIDEGGPSVTTYNAIGFNTADNYIYGMVSGASSATTAFPFGALVRVGQDGVTQRVGTQVYRHPDGTTAFYSGAFNPADGLFYVGTAEKSSVLAINVATGAQRTITLSANLGAFDFSFKDGFGWGADATGTLFRYNFTTGEVRTFPNTLPAGGSPYGASWTFGNGNLGFSDNGSGDVFQLAIQNAASNNPTFTVFPGVDGPHSSLNDGTAIPGLPADLSISKTGPASFTPGNRISYDVRVTNNGEGVSSGWTVTDSLPAGLTNPTVIGNVTPNISGSNVTVSGGRLGVDQSITFRIEADANANPSECIVNGASVLGNEEDPNAENNTDDTRSCAPGLSIAKTSSAGADSAVGDVVDYEITLTNTSEADFTAANPASFTDDLTRILDDATFNNDLAIAFSEGTTSATPTLDGTEISWSGPLLAGETATITYSVTVTNAGDGTVLNTACIPEALSSGEENCASTTTELPKLTIAKTSSTSELPTNGGTVNYQITITNQGPGDATASNPASFEDDLSDVLDDGDFVDGSLTASSGTPARDGDALSWSGPLAAGDSVTVSYDVEYDANKGGTKQLVNVACLPVELAQDPSDPCRQVQIPGAALQQWKTADPSSGNVAAGEQITYTLHFRNTGQADATVENSDDLSAVLDDANLVSGPSSSGAGLSATLDGNTVRVSGAVPPGGDYTVSYTVEVRPFADRGDSVLTNALAQCEANDTALCDPIEHRVPHLSIEKSSDVETARTGDTVTYSIEVTNDGTGAFTADAPASFSDDLTGVLDDASYGEDAQATSGTVSYAAPTLSWEGALAPGESATVTYSVVVTNEGDHQLLNVACAPNAGEDPACADNAVLLPHFVVSKSVDPASGTKVDAGQVVRYTLSFENDGTAPGGIDYRDDLADVLDDAEFGDGPTASDAALTAVRDGENIGVTGTLAAGQAVTVDYTVTVKPDGERGNNRLGNVLADSDNPDPACGDEGVSCTENPIGELTTWKSVDPASGTTLRAGDTATYTLHFENTGTAPVDVARDDVLTAVLDDADVTTQPEASSDALTVSPISDGRFTVTGSLDTGAQATVTYTVTVKADGSRGDDRLGNFLVPQGEDPPAECVPTAGERPNCTVNPVSAVFVEKSSNPDSGASVEEGQNVTYTLTFTNRSESADSAPAAIDYTDYMKDVLDDATLTAGPAASSTDLTAVTEGNTIRITGSVPYGEVYTVSYTVKVKAYDQQGDHQLDNVVAMTGVAPVCTPDSPLCTQHNTTPPKPGLPVTGGEMATAALWTTLVLLLTGGGILWIARRRARAARATENSRHLIE</sequence>
<evidence type="ECO:0008006" key="9">
    <source>
        <dbReference type="Google" id="ProtNLM"/>
    </source>
</evidence>
<keyword evidence="3" id="KW-0812">Transmembrane</keyword>
<dbReference type="Gene3D" id="2.60.40.290">
    <property type="match status" value="1"/>
</dbReference>
<feature type="domain" description="DUF6923" evidence="5">
    <location>
        <begin position="65"/>
        <end position="298"/>
    </location>
</feature>
<feature type="domain" description="DUF7927" evidence="6">
    <location>
        <begin position="1202"/>
        <end position="1330"/>
    </location>
</feature>
<dbReference type="GO" id="GO:0005975">
    <property type="term" value="P:carbohydrate metabolic process"/>
    <property type="evidence" value="ECO:0007669"/>
    <property type="project" value="UniProtKB-ARBA"/>
</dbReference>
<gene>
    <name evidence="7" type="ORF">B4915_09225</name>
</gene>
<dbReference type="InterPro" id="IPR047589">
    <property type="entry name" value="DUF11_rpt"/>
</dbReference>
<evidence type="ECO:0000313" key="8">
    <source>
        <dbReference type="Proteomes" id="UP000238650"/>
    </source>
</evidence>
<evidence type="ECO:0000256" key="3">
    <source>
        <dbReference type="SAM" id="Phobius"/>
    </source>
</evidence>
<evidence type="ECO:0000256" key="1">
    <source>
        <dbReference type="ARBA" id="ARBA00022801"/>
    </source>
</evidence>
<evidence type="ECO:0000313" key="7">
    <source>
        <dbReference type="EMBL" id="PRI11037.1"/>
    </source>
</evidence>
<dbReference type="OrthoDB" id="4984562at2"/>
<dbReference type="InterPro" id="IPR013783">
    <property type="entry name" value="Ig-like_fold"/>
</dbReference>
<dbReference type="Pfam" id="PF21959">
    <property type="entry name" value="DUF6923"/>
    <property type="match status" value="1"/>
</dbReference>
<evidence type="ECO:0000259" key="6">
    <source>
        <dbReference type="Pfam" id="PF25549"/>
    </source>
</evidence>
<dbReference type="NCBIfam" id="TIGR01451">
    <property type="entry name" value="B_ant_repeat"/>
    <property type="match status" value="2"/>
</dbReference>
<dbReference type="GO" id="GO:0004553">
    <property type="term" value="F:hydrolase activity, hydrolyzing O-glycosyl compounds"/>
    <property type="evidence" value="ECO:0007669"/>
    <property type="project" value="InterPro"/>
</dbReference>
<dbReference type="InterPro" id="IPR001434">
    <property type="entry name" value="OmcB-like_DUF11"/>
</dbReference>
<dbReference type="InterPro" id="IPR051172">
    <property type="entry name" value="Chlamydia_OmcB"/>
</dbReference>
<dbReference type="SUPFAM" id="SSF63825">
    <property type="entry name" value="YWTD domain"/>
    <property type="match status" value="1"/>
</dbReference>